<gene>
    <name evidence="1" type="ORF">K3G42_016196</name>
</gene>
<comment type="caution">
    <text evidence="1">The sequence shown here is derived from an EMBL/GenBank/DDBJ whole genome shotgun (WGS) entry which is preliminary data.</text>
</comment>
<dbReference type="EMBL" id="CM037618">
    <property type="protein sequence ID" value="KAH7999644.1"/>
    <property type="molecule type" value="Genomic_DNA"/>
</dbReference>
<name>A0ACB8F426_9SAUR</name>
<proteinExistence type="predicted"/>
<reference evidence="1" key="1">
    <citation type="submission" date="2021-08" db="EMBL/GenBank/DDBJ databases">
        <title>The first chromosome-level gecko genome reveals the dynamic sex chromosomes of Neotropical dwarf geckos (Sphaerodactylidae: Sphaerodactylus).</title>
        <authorList>
            <person name="Pinto B.J."/>
            <person name="Keating S.E."/>
            <person name="Gamble T."/>
        </authorList>
    </citation>
    <scope>NUCLEOTIDE SEQUENCE</scope>
    <source>
        <strain evidence="1">TG3544</strain>
    </source>
</reference>
<keyword evidence="2" id="KW-1185">Reference proteome</keyword>
<sequence>MESRNRAEKKKPEKKGVKRKADTTTAIITASNESSPAPSEPKITKISSREEGNGSPAKQDLPDSQQPPEPIKNVRLTAQLEYCNEILLEMFSQKHVAYAWPFYKPVDVTSLGLEDYHTVIKHPVDLGSIKTKMENHEYKDTQEFAADIRLMFMNCYRYNSPDCEVVAMARKLQDVFEMQFAKIPDDPTRPRPLLHFMARTRASISTESSSDDSPEDSEEERARQLAELQQQLKAVHQQLQALARTTLPKLKKRKKGKLKEKRKSQVKAKLGNQMKRKMKKGKKKMSLNIQSKNFKQQDEPAYNSEDEDNAKPMNYDEKRQLSLDINKLPGEKLGRVVYIIQSREPSLQHSNPDEIEIDFETLKASTLRELEKYVMACLRKRPKKHSEKKSKEELNLEKKQELERRLLDVNGQLNHKKQGRVSENNAIPNTVGVPSRLSESSSNSTITTSSDSDSSSSESSSSDDGTDSESDATASSKDILHY</sequence>
<evidence type="ECO:0000313" key="2">
    <source>
        <dbReference type="Proteomes" id="UP000827872"/>
    </source>
</evidence>
<protein>
    <submittedName>
        <fullName evidence="1">Uncharacterized protein</fullName>
    </submittedName>
</protein>
<organism evidence="1 2">
    <name type="scientific">Sphaerodactylus townsendi</name>
    <dbReference type="NCBI Taxonomy" id="933632"/>
    <lineage>
        <taxon>Eukaryota</taxon>
        <taxon>Metazoa</taxon>
        <taxon>Chordata</taxon>
        <taxon>Craniata</taxon>
        <taxon>Vertebrata</taxon>
        <taxon>Euteleostomi</taxon>
        <taxon>Lepidosauria</taxon>
        <taxon>Squamata</taxon>
        <taxon>Bifurcata</taxon>
        <taxon>Gekkota</taxon>
        <taxon>Sphaerodactylidae</taxon>
        <taxon>Sphaerodactylus</taxon>
    </lineage>
</organism>
<evidence type="ECO:0000313" key="1">
    <source>
        <dbReference type="EMBL" id="KAH7999644.1"/>
    </source>
</evidence>
<dbReference type="Proteomes" id="UP000827872">
    <property type="component" value="Linkage Group LG05"/>
</dbReference>
<accession>A0ACB8F426</accession>